<organism evidence="1 2">
    <name type="scientific">Micractinium conductrix</name>
    <dbReference type="NCBI Taxonomy" id="554055"/>
    <lineage>
        <taxon>Eukaryota</taxon>
        <taxon>Viridiplantae</taxon>
        <taxon>Chlorophyta</taxon>
        <taxon>core chlorophytes</taxon>
        <taxon>Trebouxiophyceae</taxon>
        <taxon>Chlorellales</taxon>
        <taxon>Chlorellaceae</taxon>
        <taxon>Chlorella clade</taxon>
        <taxon>Micractinium</taxon>
    </lineage>
</organism>
<accession>A0A2P6VI57</accession>
<gene>
    <name evidence="1" type="ORF">C2E20_2979</name>
</gene>
<name>A0A2P6VI57_9CHLO</name>
<dbReference type="STRING" id="554055.A0A2P6VI57"/>
<evidence type="ECO:0000313" key="2">
    <source>
        <dbReference type="Proteomes" id="UP000239649"/>
    </source>
</evidence>
<evidence type="ECO:0000313" key="1">
    <source>
        <dbReference type="EMBL" id="PSC73783.1"/>
    </source>
</evidence>
<reference evidence="1 2" key="1">
    <citation type="journal article" date="2018" name="Plant J.">
        <title>Genome sequences of Chlorella sorokiniana UTEX 1602 and Micractinium conductrix SAG 241.80: implications to maltose excretion by a green alga.</title>
        <authorList>
            <person name="Arriola M.B."/>
            <person name="Velmurugan N."/>
            <person name="Zhang Y."/>
            <person name="Plunkett M.H."/>
            <person name="Hondzo H."/>
            <person name="Barney B.M."/>
        </authorList>
    </citation>
    <scope>NUCLEOTIDE SEQUENCE [LARGE SCALE GENOMIC DNA]</scope>
    <source>
        <strain evidence="1 2">SAG 241.80</strain>
    </source>
</reference>
<dbReference type="Gene3D" id="3.60.15.10">
    <property type="entry name" value="Ribonuclease Z/Hydroxyacylglutathione hydrolase-like"/>
    <property type="match status" value="1"/>
</dbReference>
<sequence length="555" mass="59601">MLRAQPLEVIRNELKRRRQPAVGRNDQLASRLYSALMAEGRALNSEESLQADADLGLTDIAACAAGSTDSEGDSEDEGVAAGEVASPADVAANPLLALQSSIAGRFLTEANMERLMSNAGSLQLYFLWGTAAPNGVKLTTSCLARTTKSVWLFECGEDAQRHLVKSQAVAWAKLERIFISSMAFDNISGLPGMLCTISASREKGHESADLPLHVYGPPGLADYINTMLTVSRTYLEMPVIIHELSTAPVPADQLDEPVQINPRSRLYVLRLPPDQLNPEGYYDGEITALLARHTRKRSNSGIDLRAGTLPQALPPPGDERRTGLTVADLTWTLRMDHEWVVRCAPLRARQPTFGFLMQEAARVGKLYVERAQALGVQPGADFTTLKMGGEVYTPDGRLVQSLECVGPPRRGRRIAFIGTCLDSAGFAQSMGAADWSSPGADEPPVVDVVVHCMSPPAGAPAGTPRTAAGTVGGAAARALRARELVLWQRQAALVAAPEGRDPAFPGEVLEAARASFGQEHVSLAGCYWCYQPDREPEAAEWAEKWSDDSPAAGPA</sequence>
<proteinExistence type="predicted"/>
<comment type="caution">
    <text evidence="1">The sequence shown here is derived from an EMBL/GenBank/DDBJ whole genome shotgun (WGS) entry which is preliminary data.</text>
</comment>
<dbReference type="Proteomes" id="UP000239649">
    <property type="component" value="Unassembled WGS sequence"/>
</dbReference>
<dbReference type="GO" id="GO:0042781">
    <property type="term" value="F:3'-tRNA processing endoribonuclease activity"/>
    <property type="evidence" value="ECO:0007669"/>
    <property type="project" value="TreeGrafter"/>
</dbReference>
<dbReference type="InterPro" id="IPR036866">
    <property type="entry name" value="RibonucZ/Hydroxyglut_hydro"/>
</dbReference>
<dbReference type="PANTHER" id="PTHR46018:SF2">
    <property type="entry name" value="ZINC PHOSPHODIESTERASE ELAC PROTEIN 1"/>
    <property type="match status" value="1"/>
</dbReference>
<dbReference type="AlphaFoldDB" id="A0A2P6VI57"/>
<dbReference type="SUPFAM" id="SSF56281">
    <property type="entry name" value="Metallo-hydrolase/oxidoreductase"/>
    <property type="match status" value="1"/>
</dbReference>
<keyword evidence="2" id="KW-1185">Reference proteome</keyword>
<dbReference type="GO" id="GO:0005634">
    <property type="term" value="C:nucleus"/>
    <property type="evidence" value="ECO:0007669"/>
    <property type="project" value="TreeGrafter"/>
</dbReference>
<dbReference type="EMBL" id="LHPF02000006">
    <property type="protein sequence ID" value="PSC73783.1"/>
    <property type="molecule type" value="Genomic_DNA"/>
</dbReference>
<dbReference type="OrthoDB" id="527344at2759"/>
<protein>
    <submittedName>
        <fullName evidence="1">Zinc phosphodiesterase ELAC 1</fullName>
    </submittedName>
</protein>
<dbReference type="PANTHER" id="PTHR46018">
    <property type="entry name" value="ZINC PHOSPHODIESTERASE ELAC PROTEIN 1"/>
    <property type="match status" value="1"/>
</dbReference>